<feature type="compositionally biased region" description="Basic and acidic residues" evidence="1">
    <location>
        <begin position="237"/>
        <end position="255"/>
    </location>
</feature>
<evidence type="ECO:0000313" key="3">
    <source>
        <dbReference type="Proteomes" id="UP000276215"/>
    </source>
</evidence>
<reference evidence="2 3" key="1">
    <citation type="journal article" date="2018" name="Nat. Ecol. Evol.">
        <title>Pezizomycetes genomes reveal the molecular basis of ectomycorrhizal truffle lifestyle.</title>
        <authorList>
            <person name="Murat C."/>
            <person name="Payen T."/>
            <person name="Noel B."/>
            <person name="Kuo A."/>
            <person name="Morin E."/>
            <person name="Chen J."/>
            <person name="Kohler A."/>
            <person name="Krizsan K."/>
            <person name="Balestrini R."/>
            <person name="Da Silva C."/>
            <person name="Montanini B."/>
            <person name="Hainaut M."/>
            <person name="Levati E."/>
            <person name="Barry K.W."/>
            <person name="Belfiori B."/>
            <person name="Cichocki N."/>
            <person name="Clum A."/>
            <person name="Dockter R.B."/>
            <person name="Fauchery L."/>
            <person name="Guy J."/>
            <person name="Iotti M."/>
            <person name="Le Tacon F."/>
            <person name="Lindquist E.A."/>
            <person name="Lipzen A."/>
            <person name="Malagnac F."/>
            <person name="Mello A."/>
            <person name="Molinier V."/>
            <person name="Miyauchi S."/>
            <person name="Poulain J."/>
            <person name="Riccioni C."/>
            <person name="Rubini A."/>
            <person name="Sitrit Y."/>
            <person name="Splivallo R."/>
            <person name="Traeger S."/>
            <person name="Wang M."/>
            <person name="Zifcakova L."/>
            <person name="Wipf D."/>
            <person name="Zambonelli A."/>
            <person name="Paolocci F."/>
            <person name="Nowrousian M."/>
            <person name="Ottonello S."/>
            <person name="Baldrian P."/>
            <person name="Spatafora J.W."/>
            <person name="Henrissat B."/>
            <person name="Nagy L.G."/>
            <person name="Aury J.M."/>
            <person name="Wincker P."/>
            <person name="Grigoriev I.V."/>
            <person name="Bonfante P."/>
            <person name="Martin F.M."/>
        </authorList>
    </citation>
    <scope>NUCLEOTIDE SEQUENCE [LARGE SCALE GENOMIC DNA]</scope>
    <source>
        <strain evidence="2 3">120613-1</strain>
    </source>
</reference>
<feature type="region of interest" description="Disordered" evidence="1">
    <location>
        <begin position="620"/>
        <end position="641"/>
    </location>
</feature>
<organism evidence="2 3">
    <name type="scientific">Choiromyces venosus 120613-1</name>
    <dbReference type="NCBI Taxonomy" id="1336337"/>
    <lineage>
        <taxon>Eukaryota</taxon>
        <taxon>Fungi</taxon>
        <taxon>Dikarya</taxon>
        <taxon>Ascomycota</taxon>
        <taxon>Pezizomycotina</taxon>
        <taxon>Pezizomycetes</taxon>
        <taxon>Pezizales</taxon>
        <taxon>Tuberaceae</taxon>
        <taxon>Choiromyces</taxon>
    </lineage>
</organism>
<sequence>MTSSDEADKISIVPAREAQGQEVGGGSLGLGSSSGPIVKAVVHKPDPRLRVDGVGERQQDVVIPTEPRAMRGNREVKDRGEGLSFRCSIRGDKGDRSTEHRARSPHNNHLSPRSPPLPAYSLPHSPARFDHYEPHPPPPWSYSGPKSLTKYGGDHWRGHSNHGQSRHSDREPRPRHRSHTIGGRRDDSRERVSHRRPPSADHSYGHRDSYYPSSDRHRPGHGHSGDSRSRRSCSPRNSKDVSRHGPHTRQPDSRKQSGGGAQDKTAGRCGDHKGSEGGIGAPHAQDKNVVRGRDRDRGGFANGKEDSGVHDLNPSRQSKAENTIRNHHISTVVSKTSSGASKGGGGNVVASDTMSSGRKPRTTANPLSNVPTKPVTTEPNSGSTAATAIVNTPSLISVSSVKGVTSKPTMSTSASEVFNTVDTAPVETLSTANPQKMAKGTPTVESTSSDSPGRIIALSATPPDSILQPSSARSNTSSSASVAPKDPPAVGLSKVSAKLAAEHVVDREMARRLFGVDPAAYDADIASRRADYDADLARRKALGHFTSQSRDARSKAQNCGVVGSESGGSSGSALNAQVHTVRDNLTSLLTERMHVDLDDATLPDSDVYISEQWCVAKADSKGKGKQKARSTTPDTDFSKGNLWPGADNFDNLGSSFLFSPPMQSGSTSFLAGAPQYHIPRGFFGSSSPSPSRLDSPSQSAFKEPASKAKYVDRGTSPDPAINCTACGPPLVISLAGFQNPLYKIHLKDSDDMAHLLFSNKPKHYFLYHVLTFPPYKSRLIHSDEMINLRNFTKIIRLGMDIHLPISQITVYLYGRDNDGHPLTWSSIPINCVDDWDGAMTVSRQWSCQTSVTIEFVAPPTPKTGSTEGAENGANGLNEAGPSI</sequence>
<feature type="compositionally biased region" description="Polar residues" evidence="1">
    <location>
        <begin position="425"/>
        <end position="434"/>
    </location>
</feature>
<feature type="compositionally biased region" description="Low complexity" evidence="1">
    <location>
        <begin position="470"/>
        <end position="483"/>
    </location>
</feature>
<feature type="compositionally biased region" description="Low complexity" evidence="1">
    <location>
        <begin position="330"/>
        <end position="340"/>
    </location>
</feature>
<dbReference type="OrthoDB" id="5427617at2759"/>
<feature type="compositionally biased region" description="Basic and acidic residues" evidence="1">
    <location>
        <begin position="203"/>
        <end position="229"/>
    </location>
</feature>
<feature type="region of interest" description="Disordered" evidence="1">
    <location>
        <begin position="857"/>
        <end position="883"/>
    </location>
</feature>
<evidence type="ECO:0000313" key="2">
    <source>
        <dbReference type="EMBL" id="RPB02999.1"/>
    </source>
</evidence>
<feature type="compositionally biased region" description="Basic and acidic residues" evidence="1">
    <location>
        <begin position="284"/>
        <end position="309"/>
    </location>
</feature>
<feature type="compositionally biased region" description="Low complexity" evidence="1">
    <location>
        <begin position="685"/>
        <end position="699"/>
    </location>
</feature>
<dbReference type="Proteomes" id="UP000276215">
    <property type="component" value="Unassembled WGS sequence"/>
</dbReference>
<feature type="compositionally biased region" description="Basic and acidic residues" evidence="1">
    <location>
        <begin position="43"/>
        <end position="59"/>
    </location>
</feature>
<evidence type="ECO:0000256" key="1">
    <source>
        <dbReference type="SAM" id="MobiDB-lite"/>
    </source>
</evidence>
<dbReference type="EMBL" id="ML120365">
    <property type="protein sequence ID" value="RPB02999.1"/>
    <property type="molecule type" value="Genomic_DNA"/>
</dbReference>
<feature type="compositionally biased region" description="Basic and acidic residues" evidence="1">
    <location>
        <begin position="265"/>
        <end position="275"/>
    </location>
</feature>
<dbReference type="AlphaFoldDB" id="A0A3N4K0Z7"/>
<feature type="region of interest" description="Disordered" evidence="1">
    <location>
        <begin position="685"/>
        <end position="709"/>
    </location>
</feature>
<keyword evidence="3" id="KW-1185">Reference proteome</keyword>
<accession>A0A3N4K0Z7</accession>
<feature type="compositionally biased region" description="Polar residues" evidence="1">
    <location>
        <begin position="352"/>
        <end position="385"/>
    </location>
</feature>
<feature type="region of interest" description="Disordered" evidence="1">
    <location>
        <begin position="1"/>
        <end position="385"/>
    </location>
</feature>
<name>A0A3N4K0Z7_9PEZI</name>
<gene>
    <name evidence="2" type="ORF">L873DRAFT_1787428</name>
</gene>
<proteinExistence type="predicted"/>
<feature type="compositionally biased region" description="Basic and acidic residues" evidence="1">
    <location>
        <begin position="89"/>
        <end position="102"/>
    </location>
</feature>
<feature type="region of interest" description="Disordered" evidence="1">
    <location>
        <begin position="425"/>
        <end position="490"/>
    </location>
</feature>
<feature type="compositionally biased region" description="Basic and acidic residues" evidence="1">
    <location>
        <begin position="68"/>
        <end position="81"/>
    </location>
</feature>
<protein>
    <submittedName>
        <fullName evidence="2">Uncharacterized protein</fullName>
    </submittedName>
</protein>
<feature type="region of interest" description="Disordered" evidence="1">
    <location>
        <begin position="548"/>
        <end position="573"/>
    </location>
</feature>